<keyword evidence="2" id="KW-1185">Reference proteome</keyword>
<evidence type="ECO:0000313" key="1">
    <source>
        <dbReference type="EMBL" id="GAA4630491.1"/>
    </source>
</evidence>
<reference evidence="2" key="1">
    <citation type="journal article" date="2019" name="Int. J. Syst. Evol. Microbiol.">
        <title>The Global Catalogue of Microorganisms (GCM) 10K type strain sequencing project: providing services to taxonomists for standard genome sequencing and annotation.</title>
        <authorList>
            <consortium name="The Broad Institute Genomics Platform"/>
            <consortium name="The Broad Institute Genome Sequencing Center for Infectious Disease"/>
            <person name="Wu L."/>
            <person name="Ma J."/>
        </authorList>
    </citation>
    <scope>NUCLEOTIDE SEQUENCE [LARGE SCALE GENOMIC DNA]</scope>
    <source>
        <strain evidence="2">JCM 17939</strain>
    </source>
</reference>
<dbReference type="EMBL" id="BAABHK010000008">
    <property type="protein sequence ID" value="GAA4630491.1"/>
    <property type="molecule type" value="Genomic_DNA"/>
</dbReference>
<dbReference type="Proteomes" id="UP001501442">
    <property type="component" value="Unassembled WGS sequence"/>
</dbReference>
<gene>
    <name evidence="1" type="ORF">GCM10023196_056060</name>
</gene>
<dbReference type="RefSeq" id="WP_345434058.1">
    <property type="nucleotide sequence ID" value="NZ_BAABHK010000008.1"/>
</dbReference>
<sequence length="101" mass="10958">MNPSEADRRTPADSTREIRALVELCQALAGSGLYVELSDARPALSVRAELAGKRLWISVEGETFIWRRMDEVHHAAGDPAGAAAEIVAYLGGRTGRLDDRP</sequence>
<proteinExistence type="predicted"/>
<name>A0ABP8UI38_9ACTN</name>
<evidence type="ECO:0000313" key="2">
    <source>
        <dbReference type="Proteomes" id="UP001501442"/>
    </source>
</evidence>
<protein>
    <submittedName>
        <fullName evidence="1">Uncharacterized protein</fullName>
    </submittedName>
</protein>
<accession>A0ABP8UI38</accession>
<organism evidence="1 2">
    <name type="scientific">Actinoallomurus vinaceus</name>
    <dbReference type="NCBI Taxonomy" id="1080074"/>
    <lineage>
        <taxon>Bacteria</taxon>
        <taxon>Bacillati</taxon>
        <taxon>Actinomycetota</taxon>
        <taxon>Actinomycetes</taxon>
        <taxon>Streptosporangiales</taxon>
        <taxon>Thermomonosporaceae</taxon>
        <taxon>Actinoallomurus</taxon>
    </lineage>
</organism>
<comment type="caution">
    <text evidence="1">The sequence shown here is derived from an EMBL/GenBank/DDBJ whole genome shotgun (WGS) entry which is preliminary data.</text>
</comment>